<dbReference type="Pfam" id="PF01869">
    <property type="entry name" value="BcrAD_BadFG"/>
    <property type="match status" value="1"/>
</dbReference>
<evidence type="ECO:0000313" key="2">
    <source>
        <dbReference type="EMBL" id="MBT0723565.1"/>
    </source>
</evidence>
<protein>
    <submittedName>
        <fullName evidence="2">N-acetylglucosamine kinase</fullName>
    </submittedName>
</protein>
<dbReference type="InterPro" id="IPR043129">
    <property type="entry name" value="ATPase_NBD"/>
</dbReference>
<accession>A0ABS5STY8</accession>
<evidence type="ECO:0000259" key="1">
    <source>
        <dbReference type="Pfam" id="PF01869"/>
    </source>
</evidence>
<dbReference type="CDD" id="cd24082">
    <property type="entry name" value="ASKHA_NBD_GspK-like"/>
    <property type="match status" value="1"/>
</dbReference>
<keyword evidence="2" id="KW-0418">Kinase</keyword>
<gene>
    <name evidence="2" type="ORF">HH682_03710</name>
</gene>
<dbReference type="SUPFAM" id="SSF53067">
    <property type="entry name" value="Actin-like ATPase domain"/>
    <property type="match status" value="2"/>
</dbReference>
<dbReference type="InterPro" id="IPR052519">
    <property type="entry name" value="Euk-type_GlcNAc_Kinase"/>
</dbReference>
<comment type="caution">
    <text evidence="2">The sequence shown here is derived from an EMBL/GenBank/DDBJ whole genome shotgun (WGS) entry which is preliminary data.</text>
</comment>
<dbReference type="PANTHER" id="PTHR43190:SF3">
    <property type="entry name" value="N-ACETYL-D-GLUCOSAMINE KINASE"/>
    <property type="match status" value="1"/>
</dbReference>
<name>A0ABS5STY8_9GAMM</name>
<evidence type="ECO:0000313" key="3">
    <source>
        <dbReference type="Proteomes" id="UP000790096"/>
    </source>
</evidence>
<dbReference type="Gene3D" id="3.30.420.40">
    <property type="match status" value="2"/>
</dbReference>
<feature type="domain" description="ATPase BadF/BadG/BcrA/BcrD type" evidence="1">
    <location>
        <begin position="17"/>
        <end position="294"/>
    </location>
</feature>
<dbReference type="GO" id="GO:0016301">
    <property type="term" value="F:kinase activity"/>
    <property type="evidence" value="ECO:0007669"/>
    <property type="project" value="UniProtKB-KW"/>
</dbReference>
<dbReference type="InterPro" id="IPR002731">
    <property type="entry name" value="ATPase_BadF"/>
</dbReference>
<sequence length="299" mass="32438">MWHVKAWGVSRVTKYRIGIDGGGTHCRGRLVDSQGNLLAECSGGTGNVYSHYESALCEMENVITELFTLANLPINEYGDSTLVAGLAGANVPSVIQRLTEWRIPGLRHKIVSDVETACFGAHQGEPGAIFICGTGSQGAAWDGHRFQLMGGWGFMLSDLASGAILGQKALRMALLAHEGIIVGTPCMRHIMSIFQDNAEKMLLWTQQAQPKDWAHYAKVVFDYARLDDCHALGLVKQCAAEAEAMIKALIHSSFSDIALLGGLAKPITPWLSDEVRKQLIEPRGDALDGAILLAKRLWG</sequence>
<keyword evidence="2" id="KW-0808">Transferase</keyword>
<organism evidence="2 3">
    <name type="scientific">Rosenbergiella gaditana</name>
    <dbReference type="NCBI Taxonomy" id="2726987"/>
    <lineage>
        <taxon>Bacteria</taxon>
        <taxon>Pseudomonadati</taxon>
        <taxon>Pseudomonadota</taxon>
        <taxon>Gammaproteobacteria</taxon>
        <taxon>Enterobacterales</taxon>
        <taxon>Erwiniaceae</taxon>
        <taxon>Rosenbergiella</taxon>
    </lineage>
</organism>
<dbReference type="EMBL" id="JABBFR010000003">
    <property type="protein sequence ID" value="MBT0723565.1"/>
    <property type="molecule type" value="Genomic_DNA"/>
</dbReference>
<reference evidence="2 3" key="1">
    <citation type="submission" date="2020-04" db="EMBL/GenBank/DDBJ databases">
        <title>Genome sequencing of Rosenbergiella species.</title>
        <authorList>
            <person name="Alvarez-Perez S."/>
            <person name="Lievens B."/>
        </authorList>
    </citation>
    <scope>NUCLEOTIDE SEQUENCE [LARGE SCALE GENOMIC DNA]</scope>
    <source>
        <strain evidence="2 3">S61</strain>
    </source>
</reference>
<proteinExistence type="predicted"/>
<dbReference type="Proteomes" id="UP000790096">
    <property type="component" value="Unassembled WGS sequence"/>
</dbReference>
<keyword evidence="3" id="KW-1185">Reference proteome</keyword>
<dbReference type="PANTHER" id="PTHR43190">
    <property type="entry name" value="N-ACETYL-D-GLUCOSAMINE KINASE"/>
    <property type="match status" value="1"/>
</dbReference>